<organism evidence="1 2">
    <name type="scientific">Roseivivax halodurans JCM 10272</name>
    <dbReference type="NCBI Taxonomy" id="1449350"/>
    <lineage>
        <taxon>Bacteria</taxon>
        <taxon>Pseudomonadati</taxon>
        <taxon>Pseudomonadota</taxon>
        <taxon>Alphaproteobacteria</taxon>
        <taxon>Rhodobacterales</taxon>
        <taxon>Roseobacteraceae</taxon>
        <taxon>Roseivivax</taxon>
    </lineage>
</organism>
<dbReference type="AlphaFoldDB" id="X7EHW2"/>
<gene>
    <name evidence="1" type="ORF">OCH239_14465</name>
</gene>
<accession>X7EHW2</accession>
<name>X7EHW2_9RHOB</name>
<comment type="caution">
    <text evidence="1">The sequence shown here is derived from an EMBL/GenBank/DDBJ whole genome shotgun (WGS) entry which is preliminary data.</text>
</comment>
<evidence type="ECO:0000313" key="2">
    <source>
        <dbReference type="Proteomes" id="UP000022447"/>
    </source>
</evidence>
<evidence type="ECO:0000313" key="1">
    <source>
        <dbReference type="EMBL" id="ETX15699.1"/>
    </source>
</evidence>
<keyword evidence="2" id="KW-1185">Reference proteome</keyword>
<sequence>MSESDEDLQYFREQLYEVEAENQRLAAILQSARDFVDGKSGTAMSAEHVEQLSRLLNSA</sequence>
<protein>
    <submittedName>
        <fullName evidence="1">Uncharacterized protein</fullName>
    </submittedName>
</protein>
<dbReference type="Proteomes" id="UP000022447">
    <property type="component" value="Unassembled WGS sequence"/>
</dbReference>
<dbReference type="EMBL" id="JALZ01000004">
    <property type="protein sequence ID" value="ETX15699.1"/>
    <property type="molecule type" value="Genomic_DNA"/>
</dbReference>
<dbReference type="eggNOG" id="ENOG5030152">
    <property type="taxonomic scope" value="Bacteria"/>
</dbReference>
<reference evidence="1 2" key="1">
    <citation type="submission" date="2014-01" db="EMBL/GenBank/DDBJ databases">
        <title>Roseivivax halodurans JCM 10272 Genome Sequencing.</title>
        <authorList>
            <person name="Lai Q."/>
            <person name="Li G."/>
            <person name="Shao Z."/>
        </authorList>
    </citation>
    <scope>NUCLEOTIDE SEQUENCE [LARGE SCALE GENOMIC DNA]</scope>
    <source>
        <strain evidence="1 2">JCM 10272</strain>
    </source>
</reference>
<dbReference type="STRING" id="1449350.OCH239_14465"/>
<dbReference type="OrthoDB" id="9903732at2"/>
<dbReference type="RefSeq" id="WP_037259869.1">
    <property type="nucleotide sequence ID" value="NZ_JALZ01000004.1"/>
</dbReference>
<proteinExistence type="predicted"/>